<proteinExistence type="inferred from homology"/>
<dbReference type="KEGG" id="ccos:Pan44_36760"/>
<gene>
    <name evidence="4" type="primary">pgl_2</name>
    <name evidence="4" type="ORF">Pan44_36760</name>
</gene>
<dbReference type="InterPro" id="IPR050282">
    <property type="entry name" value="Cycloisomerase_2"/>
</dbReference>
<dbReference type="GO" id="GO:0017057">
    <property type="term" value="F:6-phosphogluconolactonase activity"/>
    <property type="evidence" value="ECO:0007669"/>
    <property type="project" value="UniProtKB-EC"/>
</dbReference>
<dbReference type="InterPro" id="IPR019405">
    <property type="entry name" value="Lactonase_7-beta_prop"/>
</dbReference>
<dbReference type="RefSeq" id="WP_145031636.1">
    <property type="nucleotide sequence ID" value="NZ_CP036271.1"/>
</dbReference>
<dbReference type="Pfam" id="PF10282">
    <property type="entry name" value="Lactonase"/>
    <property type="match status" value="1"/>
</dbReference>
<dbReference type="SUPFAM" id="SSF51004">
    <property type="entry name" value="C-terminal (heme d1) domain of cytochrome cd1-nitrite reductase"/>
    <property type="match status" value="1"/>
</dbReference>
<sequence precursor="true">MRIGGVTVLFLLLLCGGSHAAPMLFVSVSGENRIDSYAIDATTGALTRTAQTSLDGTPGALTNDPARKQLFVAYRLEGRLLNFEIDPKSGKLTEVSRTAAKIDPAHLSLDVSGQWLMAAYYPSGEVSVHKLDRDRRLPILGTWYATASNAHAVVPHRANAFVFVPHTSSNRIYQFRFNAGTGVLTPNTPPYFLTPDQTGPRHLVFHTFMERCYVSNEQGGSVSHYRFDPKTGQLIFVELIATLPDGYTGPNATSEIRMRPGGKHLYVANRGHDSIAGFAIDPSNGRLTPVGRFATESNPRSFDIDPSGKFLYVAGENSGRISAYRIDDATGELRRFAEYDAGQRPWWVLSVNVP</sequence>
<name>A0A517SHM0_9PLAN</name>
<dbReference type="AlphaFoldDB" id="A0A517SHM0"/>
<feature type="chain" id="PRO_5021974607" evidence="3">
    <location>
        <begin position="21"/>
        <end position="354"/>
    </location>
</feature>
<dbReference type="OrthoDB" id="9790815at2"/>
<keyword evidence="2" id="KW-0119">Carbohydrate metabolism</keyword>
<dbReference type="Proteomes" id="UP000315700">
    <property type="component" value="Chromosome"/>
</dbReference>
<dbReference type="Gene3D" id="2.130.10.10">
    <property type="entry name" value="YVTN repeat-like/Quinoprotein amine dehydrogenase"/>
    <property type="match status" value="1"/>
</dbReference>
<dbReference type="GO" id="GO:0005829">
    <property type="term" value="C:cytosol"/>
    <property type="evidence" value="ECO:0007669"/>
    <property type="project" value="TreeGrafter"/>
</dbReference>
<evidence type="ECO:0000313" key="5">
    <source>
        <dbReference type="Proteomes" id="UP000315700"/>
    </source>
</evidence>
<keyword evidence="5" id="KW-1185">Reference proteome</keyword>
<dbReference type="EMBL" id="CP036271">
    <property type="protein sequence ID" value="QDT55630.1"/>
    <property type="molecule type" value="Genomic_DNA"/>
</dbReference>
<protein>
    <submittedName>
        <fullName evidence="4">6-phosphogluconolactonase</fullName>
        <ecNumber evidence="4">3.1.1.31</ecNumber>
    </submittedName>
</protein>
<keyword evidence="4" id="KW-0378">Hydrolase</keyword>
<accession>A0A517SHM0</accession>
<evidence type="ECO:0000256" key="3">
    <source>
        <dbReference type="SAM" id="SignalP"/>
    </source>
</evidence>
<dbReference type="InParanoid" id="A0A517SHM0"/>
<dbReference type="PANTHER" id="PTHR30344:SF1">
    <property type="entry name" value="6-PHOSPHOGLUCONOLACTONASE"/>
    <property type="match status" value="1"/>
</dbReference>
<evidence type="ECO:0000256" key="2">
    <source>
        <dbReference type="ARBA" id="ARBA00022526"/>
    </source>
</evidence>
<dbReference type="PANTHER" id="PTHR30344">
    <property type="entry name" value="6-PHOSPHOGLUCONOLACTONASE-RELATED"/>
    <property type="match status" value="1"/>
</dbReference>
<evidence type="ECO:0000313" key="4">
    <source>
        <dbReference type="EMBL" id="QDT55630.1"/>
    </source>
</evidence>
<reference evidence="4 5" key="1">
    <citation type="submission" date="2019-02" db="EMBL/GenBank/DDBJ databases">
        <title>Deep-cultivation of Planctomycetes and their phenomic and genomic characterization uncovers novel biology.</title>
        <authorList>
            <person name="Wiegand S."/>
            <person name="Jogler M."/>
            <person name="Boedeker C."/>
            <person name="Pinto D."/>
            <person name="Vollmers J."/>
            <person name="Rivas-Marin E."/>
            <person name="Kohn T."/>
            <person name="Peeters S.H."/>
            <person name="Heuer A."/>
            <person name="Rast P."/>
            <person name="Oberbeckmann S."/>
            <person name="Bunk B."/>
            <person name="Jeske O."/>
            <person name="Meyerdierks A."/>
            <person name="Storesund J.E."/>
            <person name="Kallscheuer N."/>
            <person name="Luecker S."/>
            <person name="Lage O.M."/>
            <person name="Pohl T."/>
            <person name="Merkel B.J."/>
            <person name="Hornburger P."/>
            <person name="Mueller R.-W."/>
            <person name="Bruemmer F."/>
            <person name="Labrenz M."/>
            <person name="Spormann A.M."/>
            <person name="Op den Camp H."/>
            <person name="Overmann J."/>
            <person name="Amann R."/>
            <person name="Jetten M.S.M."/>
            <person name="Mascher T."/>
            <person name="Medema M.H."/>
            <person name="Devos D.P."/>
            <person name="Kaster A.-K."/>
            <person name="Ovreas L."/>
            <person name="Rohde M."/>
            <person name="Galperin M.Y."/>
            <person name="Jogler C."/>
        </authorList>
    </citation>
    <scope>NUCLEOTIDE SEQUENCE [LARGE SCALE GENOMIC DNA]</scope>
    <source>
        <strain evidence="4 5">Pan44</strain>
    </source>
</reference>
<dbReference type="InterPro" id="IPR015943">
    <property type="entry name" value="WD40/YVTN_repeat-like_dom_sf"/>
</dbReference>
<feature type="signal peptide" evidence="3">
    <location>
        <begin position="1"/>
        <end position="20"/>
    </location>
</feature>
<dbReference type="GO" id="GO:0006006">
    <property type="term" value="P:glucose metabolic process"/>
    <property type="evidence" value="ECO:0007669"/>
    <property type="project" value="UniProtKB-KW"/>
</dbReference>
<keyword evidence="3" id="KW-0732">Signal</keyword>
<dbReference type="EC" id="3.1.1.31" evidence="4"/>
<keyword evidence="2" id="KW-0313">Glucose metabolism</keyword>
<comment type="similarity">
    <text evidence="1">Belongs to the cycloisomerase 2 family.</text>
</comment>
<dbReference type="InterPro" id="IPR011048">
    <property type="entry name" value="Haem_d1_sf"/>
</dbReference>
<organism evidence="4 5">
    <name type="scientific">Caulifigura coniformis</name>
    <dbReference type="NCBI Taxonomy" id="2527983"/>
    <lineage>
        <taxon>Bacteria</taxon>
        <taxon>Pseudomonadati</taxon>
        <taxon>Planctomycetota</taxon>
        <taxon>Planctomycetia</taxon>
        <taxon>Planctomycetales</taxon>
        <taxon>Planctomycetaceae</taxon>
        <taxon>Caulifigura</taxon>
    </lineage>
</organism>
<evidence type="ECO:0000256" key="1">
    <source>
        <dbReference type="ARBA" id="ARBA00005564"/>
    </source>
</evidence>